<name>A0A6I6EQZ8_9GAMM</name>
<protein>
    <recommendedName>
        <fullName evidence="6">Putative aliphatic sulfonates-binding protein</fullName>
    </recommendedName>
</protein>
<dbReference type="Proteomes" id="UP000424752">
    <property type="component" value="Chromosome"/>
</dbReference>
<dbReference type="PANTHER" id="PTHR30024">
    <property type="entry name" value="ALIPHATIC SULFONATES-BINDING PROTEIN-RELATED"/>
    <property type="match status" value="1"/>
</dbReference>
<dbReference type="Gene3D" id="3.40.190.10">
    <property type="entry name" value="Periplasmic binding protein-like II"/>
    <property type="match status" value="2"/>
</dbReference>
<keyword evidence="4 7" id="KW-0732">Signal</keyword>
<dbReference type="InterPro" id="IPR010067">
    <property type="entry name" value="ABC_SsuA_sub-bd"/>
</dbReference>
<feature type="domain" description="Solute-binding protein family 3/N-terminal" evidence="8">
    <location>
        <begin position="27"/>
        <end position="246"/>
    </location>
</feature>
<proteinExistence type="inferred from homology"/>
<comment type="similarity">
    <text evidence="2">Belongs to the bacterial solute-binding protein SsuA/TauA family.</text>
</comment>
<feature type="signal peptide" evidence="7">
    <location>
        <begin position="1"/>
        <end position="22"/>
    </location>
</feature>
<feature type="chain" id="PRO_5026074123" description="Putative aliphatic sulfonates-binding protein" evidence="7">
    <location>
        <begin position="23"/>
        <end position="314"/>
    </location>
</feature>
<organism evidence="9 10">
    <name type="scientific">Erwinia sorbitola</name>
    <dbReference type="NCBI Taxonomy" id="2681984"/>
    <lineage>
        <taxon>Bacteria</taxon>
        <taxon>Pseudomonadati</taxon>
        <taxon>Pseudomonadota</taxon>
        <taxon>Gammaproteobacteria</taxon>
        <taxon>Enterobacterales</taxon>
        <taxon>Erwiniaceae</taxon>
        <taxon>Erwinia</taxon>
    </lineage>
</organism>
<evidence type="ECO:0000313" key="10">
    <source>
        <dbReference type="Proteomes" id="UP000424752"/>
    </source>
</evidence>
<evidence type="ECO:0000256" key="3">
    <source>
        <dbReference type="ARBA" id="ARBA00022448"/>
    </source>
</evidence>
<keyword evidence="3" id="KW-0813">Transport</keyword>
<evidence type="ECO:0000256" key="5">
    <source>
        <dbReference type="ARBA" id="ARBA00055538"/>
    </source>
</evidence>
<evidence type="ECO:0000313" key="9">
    <source>
        <dbReference type="EMBL" id="QGU87519.1"/>
    </source>
</evidence>
<dbReference type="GO" id="GO:0042626">
    <property type="term" value="F:ATPase-coupled transmembrane transporter activity"/>
    <property type="evidence" value="ECO:0007669"/>
    <property type="project" value="InterPro"/>
</dbReference>
<evidence type="ECO:0000259" key="8">
    <source>
        <dbReference type="SMART" id="SM00062"/>
    </source>
</evidence>
<dbReference type="SMART" id="SM00062">
    <property type="entry name" value="PBPb"/>
    <property type="match status" value="1"/>
</dbReference>
<evidence type="ECO:0000256" key="6">
    <source>
        <dbReference type="ARBA" id="ARBA00070228"/>
    </source>
</evidence>
<dbReference type="EMBL" id="CP046509">
    <property type="protein sequence ID" value="QGU87519.1"/>
    <property type="molecule type" value="Genomic_DNA"/>
</dbReference>
<sequence>MNRGVLRWLMSAALGVTMTTQAAESITLRIGFLRAPTDLALAKENGSLEKVLAAHNVKLEWAGPFSSAAPAYEAMNANAIDMTTGSSTAFVTAIAAGLPLVFFGYQAMPADGEGIVVRNDSALKTLADLRGKKVAVNKGGTGEYLLSRALQTAGIKESEVQKEYLTPTDSGSAFVGGHVDAWAVWDPFLSLARQSYDGRLLTNGKQLGSENAVGYFVTGEFNRQHPEVVKIVWQVMKEQNAWAKAHPHEAGKIWAQQMGRLGEGLSERLGDVNSVPLSSVGAEQRQHIQHVAEWYLQQGLIKAIPDINGHSVEL</sequence>
<evidence type="ECO:0000256" key="4">
    <source>
        <dbReference type="ARBA" id="ARBA00022729"/>
    </source>
</evidence>
<dbReference type="AlphaFoldDB" id="A0A6I6EQZ8"/>
<evidence type="ECO:0000256" key="1">
    <source>
        <dbReference type="ARBA" id="ARBA00004418"/>
    </source>
</evidence>
<dbReference type="Pfam" id="PF09084">
    <property type="entry name" value="NMT1"/>
    <property type="match status" value="1"/>
</dbReference>
<dbReference type="InterPro" id="IPR001638">
    <property type="entry name" value="Solute-binding_3/MltF_N"/>
</dbReference>
<dbReference type="NCBIfam" id="TIGR01728">
    <property type="entry name" value="SsuA_fam"/>
    <property type="match status" value="1"/>
</dbReference>
<dbReference type="RefSeq" id="WP_156287393.1">
    <property type="nucleotide sequence ID" value="NZ_CP046509.1"/>
</dbReference>
<dbReference type="SUPFAM" id="SSF53850">
    <property type="entry name" value="Periplasmic binding protein-like II"/>
    <property type="match status" value="1"/>
</dbReference>
<dbReference type="PANTHER" id="PTHR30024:SF42">
    <property type="entry name" value="ALIPHATIC SULFONATES-BINDING PROTEIN-RELATED"/>
    <property type="match status" value="1"/>
</dbReference>
<gene>
    <name evidence="9" type="ORF">GN242_09920</name>
</gene>
<comment type="function">
    <text evidence="5">Part of a binding-protein-dependent transport system for aliphatic sulfonates. Putative binding protein.</text>
</comment>
<dbReference type="FunFam" id="3.40.190.10:FF:000050">
    <property type="entry name" value="Sulfonate ABC transporter substrate-binding protein"/>
    <property type="match status" value="1"/>
</dbReference>
<dbReference type="GO" id="GO:0042597">
    <property type="term" value="C:periplasmic space"/>
    <property type="evidence" value="ECO:0007669"/>
    <property type="project" value="UniProtKB-SubCell"/>
</dbReference>
<evidence type="ECO:0000256" key="7">
    <source>
        <dbReference type="SAM" id="SignalP"/>
    </source>
</evidence>
<dbReference type="KEGG" id="erwi:GN242_09920"/>
<dbReference type="InterPro" id="IPR015168">
    <property type="entry name" value="SsuA/THI5"/>
</dbReference>
<reference evidence="9 10" key="1">
    <citation type="submission" date="2019-12" db="EMBL/GenBank/DDBJ databases">
        <title>Erwinia sp. nov., isolated from droppings of birds in the Qinghai-Tiebt plateau of China.</title>
        <authorList>
            <person name="Ge Y."/>
        </authorList>
    </citation>
    <scope>NUCLEOTIDE SEQUENCE [LARGE SCALE GENOMIC DNA]</scope>
    <source>
        <strain evidence="9 10">J780</strain>
    </source>
</reference>
<accession>A0A6I6EQZ8</accession>
<comment type="subcellular location">
    <subcellularLocation>
        <location evidence="1">Periplasm</location>
    </subcellularLocation>
</comment>
<dbReference type="GO" id="GO:0016020">
    <property type="term" value="C:membrane"/>
    <property type="evidence" value="ECO:0007669"/>
    <property type="project" value="InterPro"/>
</dbReference>
<evidence type="ECO:0000256" key="2">
    <source>
        <dbReference type="ARBA" id="ARBA00010742"/>
    </source>
</evidence>